<protein>
    <submittedName>
        <fullName evidence="1">Uncharacterized protein</fullName>
    </submittedName>
</protein>
<name>A0ABM7SM35_9HELI</name>
<dbReference type="Proteomes" id="UP000826146">
    <property type="component" value="Chromosome"/>
</dbReference>
<sequence length="72" mass="8091">MVGRVSVDNCGKMSIFARNAQLNALPKDAPRFFHLPNSLKAIGFIMILKRAQRKSTCACMAFLKNIPFKEFS</sequence>
<dbReference type="EMBL" id="AP024819">
    <property type="protein sequence ID" value="BCZ19186.1"/>
    <property type="molecule type" value="Genomic_DNA"/>
</dbReference>
<evidence type="ECO:0000313" key="1">
    <source>
        <dbReference type="EMBL" id="BCZ19186.1"/>
    </source>
</evidence>
<organism evidence="1 2">
    <name type="scientific">Helicobacter gastrofelis</name>
    <dbReference type="NCBI Taxonomy" id="2849642"/>
    <lineage>
        <taxon>Bacteria</taxon>
        <taxon>Pseudomonadati</taxon>
        <taxon>Campylobacterota</taxon>
        <taxon>Epsilonproteobacteria</taxon>
        <taxon>Campylobacterales</taxon>
        <taxon>Helicobacteraceae</taxon>
        <taxon>Helicobacter</taxon>
    </lineage>
</organism>
<evidence type="ECO:0000313" key="2">
    <source>
        <dbReference type="Proteomes" id="UP000826146"/>
    </source>
</evidence>
<accession>A0ABM7SM35</accession>
<keyword evidence="2" id="KW-1185">Reference proteome</keyword>
<proteinExistence type="predicted"/>
<gene>
    <name evidence="1" type="ORF">NHP190012_08280</name>
</gene>
<reference evidence="1 2" key="1">
    <citation type="submission" date="2021-07" db="EMBL/GenBank/DDBJ databases">
        <title>Novel Helicobacter sp. Isolated from a cat.</title>
        <authorList>
            <person name="Rimbara E."/>
            <person name="Suzuki M."/>
        </authorList>
    </citation>
    <scope>NUCLEOTIDE SEQUENCE [LARGE SCALE GENOMIC DNA]</scope>
    <source>
        <strain evidence="2">NHP19-012</strain>
    </source>
</reference>